<dbReference type="EC" id="2.7.8.5" evidence="11"/>
<evidence type="ECO:0000256" key="8">
    <source>
        <dbReference type="ARBA" id="ARBA00023136"/>
    </source>
</evidence>
<evidence type="ECO:0000256" key="3">
    <source>
        <dbReference type="ARBA" id="ARBA00022516"/>
    </source>
</evidence>
<proteinExistence type="inferred from homology"/>
<keyword evidence="3" id="KW-0444">Lipid biosynthesis</keyword>
<dbReference type="PROSITE" id="PS00379">
    <property type="entry name" value="CDP_ALCOHOL_P_TRANSF"/>
    <property type="match status" value="1"/>
</dbReference>
<dbReference type="Proteomes" id="UP000654345">
    <property type="component" value="Unassembled WGS sequence"/>
</dbReference>
<keyword evidence="8 13" id="KW-0472">Membrane</keyword>
<accession>A0ABQ3UK61</accession>
<evidence type="ECO:0000256" key="1">
    <source>
        <dbReference type="ARBA" id="ARBA00004141"/>
    </source>
</evidence>
<evidence type="ECO:0000256" key="6">
    <source>
        <dbReference type="ARBA" id="ARBA00022989"/>
    </source>
</evidence>
<reference evidence="14 15" key="1">
    <citation type="journal article" date="2021" name="Int. J. Syst. Evol. Microbiol.">
        <title>Reticulibacter mediterranei gen. nov., sp. nov., within the new family Reticulibacteraceae fam. nov., and Ktedonospora formicarum gen. nov., sp. nov., Ktedonobacter robiniae sp. nov., Dictyobacter formicarum sp. nov. and Dictyobacter arantiisoli sp. nov., belonging to the class Ktedonobacteria.</title>
        <authorList>
            <person name="Yabe S."/>
            <person name="Zheng Y."/>
            <person name="Wang C.M."/>
            <person name="Sakai Y."/>
            <person name="Abe K."/>
            <person name="Yokota A."/>
            <person name="Donadio S."/>
            <person name="Cavaletti L."/>
            <person name="Monciardini P."/>
        </authorList>
    </citation>
    <scope>NUCLEOTIDE SEQUENCE [LARGE SCALE GENOMIC DNA]</scope>
    <source>
        <strain evidence="14 15">SOSP1-30</strain>
    </source>
</reference>
<evidence type="ECO:0000256" key="12">
    <source>
        <dbReference type="RuleBase" id="RU003750"/>
    </source>
</evidence>
<evidence type="ECO:0000256" key="10">
    <source>
        <dbReference type="ARBA" id="ARBA00023264"/>
    </source>
</evidence>
<evidence type="ECO:0000256" key="5">
    <source>
        <dbReference type="ARBA" id="ARBA00022692"/>
    </source>
</evidence>
<dbReference type="Pfam" id="PF01066">
    <property type="entry name" value="CDP-OH_P_transf"/>
    <property type="match status" value="1"/>
</dbReference>
<feature type="transmembrane region" description="Helical" evidence="13">
    <location>
        <begin position="32"/>
        <end position="52"/>
    </location>
</feature>
<sequence>MRNVPNILSISRLISTVIVFILVLVNQPWAYLVATVLFALSAVTDYLDGYLARRYNLVSPLGVFLDLTADKVFVVSILIAMIEVHLVSSWIVFIIVTREFMVSGLRSVAAARGKVIPAGKWGKQKTFITLISIGVVLLAKGLGAHLLSLFPWQVAFNNQTLVFNELLLFIGDILLIVATIWTIFSGIEYTVGAIPIFREEIKEEKQNSTI</sequence>
<evidence type="ECO:0000313" key="15">
    <source>
        <dbReference type="Proteomes" id="UP000654345"/>
    </source>
</evidence>
<evidence type="ECO:0000256" key="7">
    <source>
        <dbReference type="ARBA" id="ARBA00023098"/>
    </source>
</evidence>
<protein>
    <recommendedName>
        <fullName evidence="11">CDP-diacylglycerol--glycerol-3-phosphate 3-phosphatidyltransferase</fullName>
        <ecNumber evidence="11">2.7.8.5</ecNumber>
    </recommendedName>
</protein>
<dbReference type="NCBIfam" id="TIGR00560">
    <property type="entry name" value="pgsA"/>
    <property type="match status" value="1"/>
</dbReference>
<feature type="transmembrane region" description="Helical" evidence="13">
    <location>
        <begin position="6"/>
        <end position="25"/>
    </location>
</feature>
<feature type="transmembrane region" description="Helical" evidence="13">
    <location>
        <begin position="72"/>
        <end position="96"/>
    </location>
</feature>
<feature type="transmembrane region" description="Helical" evidence="13">
    <location>
        <begin position="127"/>
        <end position="146"/>
    </location>
</feature>
<gene>
    <name evidence="14" type="ORF">KSB_12700</name>
</gene>
<evidence type="ECO:0000256" key="9">
    <source>
        <dbReference type="ARBA" id="ARBA00023209"/>
    </source>
</evidence>
<keyword evidence="15" id="KW-1185">Reference proteome</keyword>
<evidence type="ECO:0000256" key="11">
    <source>
        <dbReference type="NCBIfam" id="TIGR00560"/>
    </source>
</evidence>
<dbReference type="InterPro" id="IPR004570">
    <property type="entry name" value="Phosphatidylglycerol_P_synth"/>
</dbReference>
<evidence type="ECO:0000256" key="4">
    <source>
        <dbReference type="ARBA" id="ARBA00022679"/>
    </source>
</evidence>
<dbReference type="RefSeq" id="WP_201369662.1">
    <property type="nucleotide sequence ID" value="NZ_BNJG01000001.1"/>
</dbReference>
<feature type="transmembrane region" description="Helical" evidence="13">
    <location>
        <begin position="166"/>
        <end position="184"/>
    </location>
</feature>
<keyword evidence="5 13" id="KW-0812">Transmembrane</keyword>
<keyword evidence="4 12" id="KW-0808">Transferase</keyword>
<comment type="similarity">
    <text evidence="2 12">Belongs to the CDP-alcohol phosphatidyltransferase class-I family.</text>
</comment>
<evidence type="ECO:0000256" key="13">
    <source>
        <dbReference type="SAM" id="Phobius"/>
    </source>
</evidence>
<dbReference type="PANTHER" id="PTHR14269:SF62">
    <property type="entry name" value="CDP-DIACYLGLYCEROL--GLYCEROL-3-PHOSPHATE 3-PHOSPHATIDYLTRANSFERASE 1, CHLOROPLASTIC"/>
    <property type="match status" value="1"/>
</dbReference>
<evidence type="ECO:0000256" key="2">
    <source>
        <dbReference type="ARBA" id="ARBA00010441"/>
    </source>
</evidence>
<dbReference type="PIRSF" id="PIRSF000847">
    <property type="entry name" value="Phos_ph_gly_syn"/>
    <property type="match status" value="1"/>
</dbReference>
<dbReference type="InterPro" id="IPR000462">
    <property type="entry name" value="CDP-OH_P_trans"/>
</dbReference>
<keyword evidence="9" id="KW-0594">Phospholipid biosynthesis</keyword>
<dbReference type="PANTHER" id="PTHR14269">
    <property type="entry name" value="CDP-DIACYLGLYCEROL--GLYCEROL-3-PHOSPHATE 3-PHOSPHATIDYLTRANSFERASE-RELATED"/>
    <property type="match status" value="1"/>
</dbReference>
<comment type="subcellular location">
    <subcellularLocation>
        <location evidence="1">Membrane</location>
        <topology evidence="1">Multi-pass membrane protein</topology>
    </subcellularLocation>
</comment>
<keyword evidence="6 13" id="KW-1133">Transmembrane helix</keyword>
<organism evidence="14 15">
    <name type="scientific">Ktedonobacter robiniae</name>
    <dbReference type="NCBI Taxonomy" id="2778365"/>
    <lineage>
        <taxon>Bacteria</taxon>
        <taxon>Bacillati</taxon>
        <taxon>Chloroflexota</taxon>
        <taxon>Ktedonobacteria</taxon>
        <taxon>Ktedonobacterales</taxon>
        <taxon>Ktedonobacteraceae</taxon>
        <taxon>Ktedonobacter</taxon>
    </lineage>
</organism>
<dbReference type="InterPro" id="IPR048254">
    <property type="entry name" value="CDP_ALCOHOL_P_TRANSF_CS"/>
</dbReference>
<dbReference type="Gene3D" id="1.20.120.1760">
    <property type="match status" value="1"/>
</dbReference>
<comment type="caution">
    <text evidence="14">The sequence shown here is derived from an EMBL/GenBank/DDBJ whole genome shotgun (WGS) entry which is preliminary data.</text>
</comment>
<dbReference type="InterPro" id="IPR050324">
    <property type="entry name" value="CDP-alcohol_PTase-I"/>
</dbReference>
<name>A0ABQ3UK61_9CHLR</name>
<dbReference type="InterPro" id="IPR043130">
    <property type="entry name" value="CDP-OH_PTrfase_TM_dom"/>
</dbReference>
<evidence type="ECO:0000313" key="14">
    <source>
        <dbReference type="EMBL" id="GHO52795.1"/>
    </source>
</evidence>
<dbReference type="EMBL" id="BNJG01000001">
    <property type="protein sequence ID" value="GHO52795.1"/>
    <property type="molecule type" value="Genomic_DNA"/>
</dbReference>
<keyword evidence="10" id="KW-1208">Phospholipid metabolism</keyword>
<keyword evidence="7" id="KW-0443">Lipid metabolism</keyword>